<reference evidence="1" key="1">
    <citation type="thesis" date="2012" institute="CNRS">
        <title>Hsp70 in life cycle of bacteriophages.</title>
        <authorList>
            <person name="Perrody E.P."/>
        </authorList>
    </citation>
    <scope>NUCLEOTIDE SEQUENCE</scope>
    <source>
        <strain evidence="1">RB43-GVA</strain>
    </source>
</reference>
<evidence type="ECO:0000313" key="1">
    <source>
        <dbReference type="EMBL" id="CCK74031.1"/>
    </source>
</evidence>
<sequence>MNTVLSRTEQDAELARLIKEQNVFRDIKLTEMNEDTRRSFWIEMYRRGINDSRGHTEAKKRADNALSAYDEKFSSGNA</sequence>
<proteinExistence type="predicted"/>
<evidence type="ECO:0000313" key="3">
    <source>
        <dbReference type="Proteomes" id="UP000211060"/>
    </source>
</evidence>
<dbReference type="EMBL" id="HE858210">
    <property type="protein sequence ID" value="CCK74031.1"/>
    <property type="molecule type" value="Genomic_DNA"/>
</dbReference>
<dbReference type="KEGG" id="vg:3416391"/>
<protein>
    <submittedName>
        <fullName evidence="1">Uncharacterized protein</fullName>
    </submittedName>
</protein>
<evidence type="ECO:0000313" key="2">
    <source>
        <dbReference type="Proteomes" id="UP000001467"/>
    </source>
</evidence>
<dbReference type="Proteomes" id="UP000211060">
    <property type="component" value="Segment"/>
</dbReference>
<reference evidence="2 3" key="2">
    <citation type="journal article" date="2012" name="PLoS Genet.">
        <title>A Bacteriophage-Encoded J-Domain Protein Interacts with the DnaK/Hsp70 Chaperone and Stabilizes the Heat-Shock Factor ?(32) of Escherichia coli.</title>
        <authorList>
            <person name="Perrody E."/>
            <person name="Cirinesi A.M."/>
            <person name="Desplats C."/>
            <person name="Keppel F."/>
            <person name="Schwager F."/>
            <person name="Tranier S."/>
            <person name="Georgopoulos C."/>
            <person name="Genevaux P."/>
        </authorList>
    </citation>
    <scope>NUCLEOTIDE SEQUENCE [LARGE SCALE GENOMIC DNA]</scope>
    <source>
        <strain evidence="1">RB43-GVA</strain>
    </source>
</reference>
<name>K8DV12_9CAUD</name>
<dbReference type="GeneID" id="3416391"/>
<dbReference type="EMBL" id="HE981739">
    <property type="protein sequence ID" value="CCL97648.1"/>
    <property type="molecule type" value="Genomic_DNA"/>
</dbReference>
<organism evidence="1 3">
    <name type="scientific">Pseudotevenvirus RB43</name>
    <dbReference type="NCBI Taxonomy" id="115991"/>
    <lineage>
        <taxon>Viruses</taxon>
        <taxon>Duplodnaviria</taxon>
        <taxon>Heunggongvirae</taxon>
        <taxon>Uroviricota</taxon>
        <taxon>Caudoviricetes</taxon>
        <taxon>Pantevenvirales</taxon>
        <taxon>Straboviridae</taxon>
        <taxon>Pseudotevenvirus</taxon>
    </lineage>
</organism>
<accession>K8DV12</accession>
<dbReference type="Proteomes" id="UP000001467">
    <property type="component" value="Segment"/>
</dbReference>
<dbReference type="RefSeq" id="YP_239163.1">
    <property type="nucleotide sequence ID" value="NC_007023.1"/>
</dbReference>